<proteinExistence type="predicted"/>
<keyword evidence="2" id="KW-1185">Reference proteome</keyword>
<evidence type="ECO:0000313" key="2">
    <source>
        <dbReference type="Proteomes" id="UP001174936"/>
    </source>
</evidence>
<name>A0AA40CX83_9PEZI</name>
<dbReference type="AlphaFoldDB" id="A0AA40CX83"/>
<evidence type="ECO:0000313" key="1">
    <source>
        <dbReference type="EMBL" id="KAK0652523.1"/>
    </source>
</evidence>
<gene>
    <name evidence="1" type="ORF">B0T16DRAFT_490361</name>
</gene>
<dbReference type="Proteomes" id="UP001174936">
    <property type="component" value="Unassembled WGS sequence"/>
</dbReference>
<sequence length="339" mass="36965">MKPITFAAATQPYLTDKLFLLDPVLASIRYIERIIRNRGRISSKGGSTLPPELWLMIIKHLDDEARQPSGKRQMHLVKASLAPSLRSAGGPSNLLRCVRVEFNLPPGQGLAGSLYNRGSVFDFLDFLAEATADKARAINEASHAARQDLKDGVRDMVIHEAMLREESAEGILEEDDSGVGLEDMIEATYLASVVEIPTLRELSGAGATFFLSLRLSDDAGYPPGLYDDIEIPDILAWTEGGSCSVCSGERVMLAQGDDSEDVIMRFWGDHPLMGSGMRFACPLCVGVFNQQDWDTAGLLFFGATLFDGYFAPNTHKAQAIVEGRLKQLGYSTSAVDDDA</sequence>
<protein>
    <submittedName>
        <fullName evidence="1">Uncharacterized protein</fullName>
    </submittedName>
</protein>
<dbReference type="EMBL" id="JAULSV010000002">
    <property type="protein sequence ID" value="KAK0652523.1"/>
    <property type="molecule type" value="Genomic_DNA"/>
</dbReference>
<accession>A0AA40CX83</accession>
<comment type="caution">
    <text evidence="1">The sequence shown here is derived from an EMBL/GenBank/DDBJ whole genome shotgun (WGS) entry which is preliminary data.</text>
</comment>
<organism evidence="1 2">
    <name type="scientific">Cercophora newfieldiana</name>
    <dbReference type="NCBI Taxonomy" id="92897"/>
    <lineage>
        <taxon>Eukaryota</taxon>
        <taxon>Fungi</taxon>
        <taxon>Dikarya</taxon>
        <taxon>Ascomycota</taxon>
        <taxon>Pezizomycotina</taxon>
        <taxon>Sordariomycetes</taxon>
        <taxon>Sordariomycetidae</taxon>
        <taxon>Sordariales</taxon>
        <taxon>Lasiosphaeriaceae</taxon>
        <taxon>Cercophora</taxon>
    </lineage>
</organism>
<reference evidence="1" key="1">
    <citation type="submission" date="2023-06" db="EMBL/GenBank/DDBJ databases">
        <title>Genome-scale phylogeny and comparative genomics of the fungal order Sordariales.</title>
        <authorList>
            <consortium name="Lawrence Berkeley National Laboratory"/>
            <person name="Hensen N."/>
            <person name="Bonometti L."/>
            <person name="Westerberg I."/>
            <person name="Brannstrom I.O."/>
            <person name="Guillou S."/>
            <person name="Cros-Aarteil S."/>
            <person name="Calhoun S."/>
            <person name="Haridas S."/>
            <person name="Kuo A."/>
            <person name="Mondo S."/>
            <person name="Pangilinan J."/>
            <person name="Riley R."/>
            <person name="Labutti K."/>
            <person name="Andreopoulos B."/>
            <person name="Lipzen A."/>
            <person name="Chen C."/>
            <person name="Yanf M."/>
            <person name="Daum C."/>
            <person name="Ng V."/>
            <person name="Clum A."/>
            <person name="Steindorff A."/>
            <person name="Ohm R."/>
            <person name="Martin F."/>
            <person name="Silar P."/>
            <person name="Natvig D."/>
            <person name="Lalanne C."/>
            <person name="Gautier V."/>
            <person name="Ament-Velasquez S.L."/>
            <person name="Kruys A."/>
            <person name="Hutchinson M.I."/>
            <person name="Powell A.J."/>
            <person name="Barry K."/>
            <person name="Miller A.N."/>
            <person name="Grigoriev I.V."/>
            <person name="Debuchy R."/>
            <person name="Gladieux P."/>
            <person name="Thoren M.H."/>
            <person name="Johannesson H."/>
        </authorList>
    </citation>
    <scope>NUCLEOTIDE SEQUENCE</scope>
    <source>
        <strain evidence="1">SMH2532-1</strain>
    </source>
</reference>